<accession>A0A165EVM2</accession>
<reference evidence="1 2" key="1">
    <citation type="journal article" date="2016" name="Mol. Biol. Evol.">
        <title>Comparative Genomics of Early-Diverging Mushroom-Forming Fungi Provides Insights into the Origins of Lignocellulose Decay Capabilities.</title>
        <authorList>
            <person name="Nagy L.G."/>
            <person name="Riley R."/>
            <person name="Tritt A."/>
            <person name="Adam C."/>
            <person name="Daum C."/>
            <person name="Floudas D."/>
            <person name="Sun H."/>
            <person name="Yadav J.S."/>
            <person name="Pangilinan J."/>
            <person name="Larsson K.H."/>
            <person name="Matsuura K."/>
            <person name="Barry K."/>
            <person name="Labutti K."/>
            <person name="Kuo R."/>
            <person name="Ohm R.A."/>
            <person name="Bhattacharya S.S."/>
            <person name="Shirouzu T."/>
            <person name="Yoshinaga Y."/>
            <person name="Martin F.M."/>
            <person name="Grigoriev I.V."/>
            <person name="Hibbett D.S."/>
        </authorList>
    </citation>
    <scope>NUCLEOTIDE SEQUENCE [LARGE SCALE GENOMIC DNA]</scope>
    <source>
        <strain evidence="1 2">HHB12733</strain>
    </source>
</reference>
<name>A0A165EVM2_9BASI</name>
<protein>
    <submittedName>
        <fullName evidence="1">Uncharacterized protein</fullName>
    </submittedName>
</protein>
<gene>
    <name evidence="1" type="ORF">CALCODRAFT_498347</name>
</gene>
<keyword evidence="2" id="KW-1185">Reference proteome</keyword>
<evidence type="ECO:0000313" key="2">
    <source>
        <dbReference type="Proteomes" id="UP000076842"/>
    </source>
</evidence>
<sequence>MVLVGGLALLSAALTLLYLLRSSSRPQLSHLTVLSEPALAWPGCASSTPPDCPVDPFRRPGMIYWGGGASETRWLPFPPSLASEPQFASMETLDRSGELSERDMDELGAPERLMPEMARGGGAWARGKSVLFIGDSHDRNNVYHFCDAVGGRYNSWGDHTGGWCRVDRLELTLAVWFLYGLPDQDYPWHAPNEPRPKTAGGRITEVFLPRMAADGMGNFTPDLVVMSSLFWDSDHMFEGYFSEFAVQRPAQHGLSFHELRFHQQQAALLISQIRAQYTPQVPLMYRSRHLRANNDGGRMLRVTQMDQGWRAVCERAGVRVFDWGSKLEGYTDYYDGQQHFAAPGPATWLFGDMMLYYLRQAMDVERWWACFQP</sequence>
<dbReference type="InParanoid" id="A0A165EVM2"/>
<evidence type="ECO:0000313" key="1">
    <source>
        <dbReference type="EMBL" id="KZT55609.1"/>
    </source>
</evidence>
<proteinExistence type="predicted"/>
<dbReference type="AlphaFoldDB" id="A0A165EVM2"/>
<dbReference type="EMBL" id="KV423991">
    <property type="protein sequence ID" value="KZT55609.1"/>
    <property type="molecule type" value="Genomic_DNA"/>
</dbReference>
<dbReference type="Proteomes" id="UP000076842">
    <property type="component" value="Unassembled WGS sequence"/>
</dbReference>
<dbReference type="OrthoDB" id="2588793at2759"/>
<dbReference type="STRING" id="1353952.A0A165EVM2"/>
<organism evidence="1 2">
    <name type="scientific">Calocera cornea HHB12733</name>
    <dbReference type="NCBI Taxonomy" id="1353952"/>
    <lineage>
        <taxon>Eukaryota</taxon>
        <taxon>Fungi</taxon>
        <taxon>Dikarya</taxon>
        <taxon>Basidiomycota</taxon>
        <taxon>Agaricomycotina</taxon>
        <taxon>Dacrymycetes</taxon>
        <taxon>Dacrymycetales</taxon>
        <taxon>Dacrymycetaceae</taxon>
        <taxon>Calocera</taxon>
    </lineage>
</organism>